<dbReference type="Proteomes" id="UP000235611">
    <property type="component" value="Unassembled WGS sequence"/>
</dbReference>
<protein>
    <submittedName>
        <fullName evidence="2">Uncharacterized protein</fullName>
    </submittedName>
</protein>
<gene>
    <name evidence="2" type="ORF">BCS93_04320</name>
</gene>
<evidence type="ECO:0000313" key="2">
    <source>
        <dbReference type="EMBL" id="PMP14020.1"/>
    </source>
</evidence>
<proteinExistence type="predicted"/>
<reference evidence="3" key="1">
    <citation type="submission" date="2016-07" db="EMBL/GenBank/DDBJ databases">
        <title>Nontailed viruses are major unrecognized killers of bacteria in the ocean.</title>
        <authorList>
            <person name="Kauffman K."/>
            <person name="Hussain F."/>
            <person name="Yang J."/>
            <person name="Arevalo P."/>
            <person name="Brown J."/>
            <person name="Cutler M."/>
            <person name="Kelly L."/>
            <person name="Polz M.F."/>
        </authorList>
    </citation>
    <scope>NUCLEOTIDE SEQUENCE [LARGE SCALE GENOMIC DNA]</scope>
    <source>
        <strain evidence="3">10N.222.49.A5</strain>
    </source>
</reference>
<dbReference type="AlphaFoldDB" id="A0AAP8MZR4"/>
<keyword evidence="1" id="KW-1133">Transmembrane helix</keyword>
<dbReference type="EMBL" id="MDBO01000036">
    <property type="protein sequence ID" value="PMP14020.1"/>
    <property type="molecule type" value="Genomic_DNA"/>
</dbReference>
<organism evidence="2 3">
    <name type="scientific">Vibrio breoganii</name>
    <dbReference type="NCBI Taxonomy" id="553239"/>
    <lineage>
        <taxon>Bacteria</taxon>
        <taxon>Pseudomonadati</taxon>
        <taxon>Pseudomonadota</taxon>
        <taxon>Gammaproteobacteria</taxon>
        <taxon>Vibrionales</taxon>
        <taxon>Vibrionaceae</taxon>
        <taxon>Vibrio</taxon>
    </lineage>
</organism>
<name>A0AAP8MZR4_9VIBR</name>
<feature type="transmembrane region" description="Helical" evidence="1">
    <location>
        <begin position="15"/>
        <end position="36"/>
    </location>
</feature>
<keyword evidence="1" id="KW-0472">Membrane</keyword>
<comment type="caution">
    <text evidence="2">The sequence shown here is derived from an EMBL/GenBank/DDBJ whole genome shotgun (WGS) entry which is preliminary data.</text>
</comment>
<keyword evidence="1" id="KW-0812">Transmembrane</keyword>
<evidence type="ECO:0000313" key="3">
    <source>
        <dbReference type="Proteomes" id="UP000235611"/>
    </source>
</evidence>
<evidence type="ECO:0000256" key="1">
    <source>
        <dbReference type="SAM" id="Phobius"/>
    </source>
</evidence>
<accession>A0AAP8MZR4</accession>
<sequence>MNGDFKHGSAQKHKIIKYALGISATLGWSLALLLLLSSTPRETVTQGQLSSEISYNYTRNTVWFHSEGKIRELRSIISQHDINNPQEVHKIKALIKSMLMRRTDVYTQELNSLNTPIDHIGNFYLQAFDFENFLEEVIEVSLAKDKSLDSKMIAVYEIMFVYQMEANEALKNALSKR</sequence>